<accession>A0ABN6P6T6</accession>
<proteinExistence type="predicted"/>
<protein>
    <recommendedName>
        <fullName evidence="1">T6SS Transcription factor RovC-like DNA binding domain-containing protein</fullName>
    </recommendedName>
</protein>
<dbReference type="EMBL" id="AP025637">
    <property type="protein sequence ID" value="BDG74402.1"/>
    <property type="molecule type" value="Genomic_DNA"/>
</dbReference>
<feature type="domain" description="T6SS Transcription factor RovC-like DNA binding" evidence="1">
    <location>
        <begin position="37"/>
        <end position="139"/>
    </location>
</feature>
<name>A0ABN6P6T6_9PROT</name>
<dbReference type="Proteomes" id="UP000831327">
    <property type="component" value="Chromosome"/>
</dbReference>
<dbReference type="Pfam" id="PF10074">
    <property type="entry name" value="RovC_DNA-bd"/>
    <property type="match status" value="1"/>
</dbReference>
<organism evidence="2 3">
    <name type="scientific">Roseomonas fluvialis</name>
    <dbReference type="NCBI Taxonomy" id="1750527"/>
    <lineage>
        <taxon>Bacteria</taxon>
        <taxon>Pseudomonadati</taxon>
        <taxon>Pseudomonadota</taxon>
        <taxon>Alphaproteobacteria</taxon>
        <taxon>Acetobacterales</taxon>
        <taxon>Roseomonadaceae</taxon>
        <taxon>Roseomonas</taxon>
    </lineage>
</organism>
<sequence>MNSPRQASDGLHGVVGTPLLPVWLLGDPPPAAPLGVLIPLDDLTPRRMAAALRLWHALHGRPGRERGITRDQRRQLILRLRALDGHADDAALRDLARGLFGADHVPDGPAWKTHDLRSRTLRLLATAHAIRDGGYRKLLTAGPSVRL</sequence>
<evidence type="ECO:0000313" key="2">
    <source>
        <dbReference type="EMBL" id="BDG74402.1"/>
    </source>
</evidence>
<keyword evidence="3" id="KW-1185">Reference proteome</keyword>
<evidence type="ECO:0000259" key="1">
    <source>
        <dbReference type="Pfam" id="PF10074"/>
    </source>
</evidence>
<dbReference type="RefSeq" id="WP_244408579.1">
    <property type="nucleotide sequence ID" value="NZ_AP025637.1"/>
</dbReference>
<dbReference type="InterPro" id="IPR018754">
    <property type="entry name" value="RovC-like_DNA-bd"/>
</dbReference>
<evidence type="ECO:0000313" key="3">
    <source>
        <dbReference type="Proteomes" id="UP000831327"/>
    </source>
</evidence>
<reference evidence="2 3" key="1">
    <citation type="journal article" date="2016" name="Microbes Environ.">
        <title>Phylogenetically diverse aerobic anoxygenic phototrophic bacteria isolated from epilithic biofilms in Tama river, Japan.</title>
        <authorList>
            <person name="Hirose S."/>
            <person name="Matsuura K."/>
            <person name="Haruta S."/>
        </authorList>
    </citation>
    <scope>NUCLEOTIDE SEQUENCE [LARGE SCALE GENOMIC DNA]</scope>
    <source>
        <strain evidence="2 3">S08</strain>
    </source>
</reference>
<gene>
    <name evidence="2" type="ORF">Rmf_43310</name>
</gene>